<dbReference type="OrthoDB" id="9804907at2"/>
<dbReference type="InterPro" id="IPR029068">
    <property type="entry name" value="Glyas_Bleomycin-R_OHBP_Dase"/>
</dbReference>
<evidence type="ECO:0000256" key="3">
    <source>
        <dbReference type="ARBA" id="ARBA00022723"/>
    </source>
</evidence>
<dbReference type="InterPro" id="IPR004360">
    <property type="entry name" value="Glyas_Fos-R_dOase_dom"/>
</dbReference>
<dbReference type="PROSITE" id="PS00082">
    <property type="entry name" value="EXTRADIOL_DIOXYGENAS"/>
    <property type="match status" value="1"/>
</dbReference>
<dbReference type="Gene3D" id="3.10.180.10">
    <property type="entry name" value="2,3-Dihydroxybiphenyl 1,2-Dioxygenase, domain 1"/>
    <property type="match status" value="1"/>
</dbReference>
<comment type="similarity">
    <text evidence="2 8">Belongs to the extradiol ring-cleavage dioxygenase family.</text>
</comment>
<accession>A0A5N5ZSG9</accession>
<dbReference type="InterPro" id="IPR037523">
    <property type="entry name" value="VOC_core"/>
</dbReference>
<evidence type="ECO:0000256" key="5">
    <source>
        <dbReference type="ARBA" id="ARBA00022964"/>
    </source>
</evidence>
<evidence type="ECO:0000313" key="11">
    <source>
        <dbReference type="Proteomes" id="UP000314251"/>
    </source>
</evidence>
<dbReference type="Pfam" id="PF00903">
    <property type="entry name" value="Glyoxalase"/>
    <property type="match status" value="1"/>
</dbReference>
<dbReference type="PROSITE" id="PS51819">
    <property type="entry name" value="VOC"/>
    <property type="match status" value="1"/>
</dbReference>
<feature type="domain" description="VOC" evidence="9">
    <location>
        <begin position="6"/>
        <end position="124"/>
    </location>
</feature>
<dbReference type="Proteomes" id="UP000314251">
    <property type="component" value="Unassembled WGS sequence"/>
</dbReference>
<dbReference type="SUPFAM" id="SSF54593">
    <property type="entry name" value="Glyoxalase/Bleomycin resistance protein/Dihydroxybiphenyl dioxygenase"/>
    <property type="match status" value="1"/>
</dbReference>
<reference evidence="10" key="1">
    <citation type="submission" date="2019-10" db="EMBL/GenBank/DDBJ databases">
        <title>Nonomuraea sp. nov., isolated from Phyllanthus amarus.</title>
        <authorList>
            <person name="Klykleung N."/>
            <person name="Tanasupawat S."/>
        </authorList>
    </citation>
    <scope>NUCLEOTIDE SEQUENCE [LARGE SCALE GENOMIC DNA]</scope>
    <source>
        <strain evidence="10">3MP-10</strain>
    </source>
</reference>
<keyword evidence="4 8" id="KW-0058">Aromatic hydrocarbons catabolism</keyword>
<protein>
    <submittedName>
        <fullName evidence="10">Biphenyl 2,3-dioxygenase</fullName>
    </submittedName>
</protein>
<evidence type="ECO:0000256" key="2">
    <source>
        <dbReference type="ARBA" id="ARBA00008784"/>
    </source>
</evidence>
<keyword evidence="5 8" id="KW-0223">Dioxygenase</keyword>
<evidence type="ECO:0000256" key="1">
    <source>
        <dbReference type="ARBA" id="ARBA00001954"/>
    </source>
</evidence>
<gene>
    <name evidence="10" type="ORF">FH607_028355</name>
</gene>
<evidence type="ECO:0000256" key="8">
    <source>
        <dbReference type="RuleBase" id="RU000683"/>
    </source>
</evidence>
<evidence type="ECO:0000256" key="6">
    <source>
        <dbReference type="ARBA" id="ARBA00023002"/>
    </source>
</evidence>
<dbReference type="InterPro" id="IPR000486">
    <property type="entry name" value="Xdiol_ring_cleave_dOase_1/2"/>
</dbReference>
<dbReference type="EMBL" id="VDLY02000025">
    <property type="protein sequence ID" value="KAB8159454.1"/>
    <property type="molecule type" value="Genomic_DNA"/>
</dbReference>
<dbReference type="GO" id="GO:0008198">
    <property type="term" value="F:ferrous iron binding"/>
    <property type="evidence" value="ECO:0007669"/>
    <property type="project" value="InterPro"/>
</dbReference>
<proteinExistence type="inferred from homology"/>
<keyword evidence="3" id="KW-0479">Metal-binding</keyword>
<evidence type="ECO:0000259" key="9">
    <source>
        <dbReference type="PROSITE" id="PS51819"/>
    </source>
</evidence>
<dbReference type="RefSeq" id="WP_139674762.1">
    <property type="nucleotide sequence ID" value="NZ_VDLY02000025.1"/>
</dbReference>
<sequence length="190" mass="20861">MTATPKFAHVVFQTGNPAGMRDWYCAVLDGHVVFQNDSLCFITYDEEHHRVALLTPPVPLERKSPTTAAAHHVAYTFDHLDDLLARYELLRDKGVTPAVCIAHGVTTSLYYQDPDGNFVEMQIDNFADPDEATGYMKGPEYSADAVGPAFDPEAMLAERRAGASVEELIHRSWALKGGLPDPMLVLTGAV</sequence>
<comment type="cofactor">
    <cofactor evidence="1 8">
        <name>Fe(2+)</name>
        <dbReference type="ChEBI" id="CHEBI:29033"/>
    </cofactor>
</comment>
<dbReference type="AlphaFoldDB" id="A0A5N5ZSG9"/>
<comment type="caution">
    <text evidence="10">The sequence shown here is derived from an EMBL/GenBank/DDBJ whole genome shotgun (WGS) entry which is preliminary data.</text>
</comment>
<keyword evidence="7 8" id="KW-0408">Iron</keyword>
<organism evidence="10 11">
    <name type="scientific">Streptomyces mimosae</name>
    <dbReference type="NCBI Taxonomy" id="2586635"/>
    <lineage>
        <taxon>Bacteria</taxon>
        <taxon>Bacillati</taxon>
        <taxon>Actinomycetota</taxon>
        <taxon>Actinomycetes</taxon>
        <taxon>Kitasatosporales</taxon>
        <taxon>Streptomycetaceae</taxon>
        <taxon>Streptomyces</taxon>
    </lineage>
</organism>
<keyword evidence="6 8" id="KW-0560">Oxidoreductase</keyword>
<evidence type="ECO:0000313" key="10">
    <source>
        <dbReference type="EMBL" id="KAB8159454.1"/>
    </source>
</evidence>
<dbReference type="GO" id="GO:0051213">
    <property type="term" value="F:dioxygenase activity"/>
    <property type="evidence" value="ECO:0007669"/>
    <property type="project" value="UniProtKB-KW"/>
</dbReference>
<evidence type="ECO:0000256" key="4">
    <source>
        <dbReference type="ARBA" id="ARBA00022797"/>
    </source>
</evidence>
<name>A0A5N5ZSG9_9ACTN</name>
<keyword evidence="11" id="KW-1185">Reference proteome</keyword>
<evidence type="ECO:0000256" key="7">
    <source>
        <dbReference type="ARBA" id="ARBA00023004"/>
    </source>
</evidence>